<dbReference type="InterPro" id="IPR038731">
    <property type="entry name" value="RgtA/B/C-like"/>
</dbReference>
<protein>
    <submittedName>
        <fullName evidence="10">ArnT family glycosyltransferase</fullName>
        <ecNumber evidence="10">2.4.-.-</ecNumber>
    </submittedName>
</protein>
<comment type="caution">
    <text evidence="10">The sequence shown here is derived from an EMBL/GenBank/DDBJ whole genome shotgun (WGS) entry which is preliminary data.</text>
</comment>
<keyword evidence="3 10" id="KW-0328">Glycosyltransferase</keyword>
<evidence type="ECO:0000256" key="4">
    <source>
        <dbReference type="ARBA" id="ARBA00022679"/>
    </source>
</evidence>
<keyword evidence="5 8" id="KW-0812">Transmembrane</keyword>
<organism evidence="10 11">
    <name type="scientific">Brevundimonas balnearis</name>
    <dbReference type="NCBI Taxonomy" id="1572858"/>
    <lineage>
        <taxon>Bacteria</taxon>
        <taxon>Pseudomonadati</taxon>
        <taxon>Pseudomonadota</taxon>
        <taxon>Alphaproteobacteria</taxon>
        <taxon>Caulobacterales</taxon>
        <taxon>Caulobacteraceae</taxon>
        <taxon>Brevundimonas</taxon>
    </lineage>
</organism>
<dbReference type="Proteomes" id="UP001589906">
    <property type="component" value="Unassembled WGS sequence"/>
</dbReference>
<dbReference type="PANTHER" id="PTHR33908:SF11">
    <property type="entry name" value="MEMBRANE PROTEIN"/>
    <property type="match status" value="1"/>
</dbReference>
<evidence type="ECO:0000256" key="7">
    <source>
        <dbReference type="ARBA" id="ARBA00023136"/>
    </source>
</evidence>
<feature type="transmembrane region" description="Helical" evidence="8">
    <location>
        <begin position="243"/>
        <end position="269"/>
    </location>
</feature>
<gene>
    <name evidence="10" type="ORF">ACFFGE_11405</name>
</gene>
<dbReference type="EC" id="2.4.-.-" evidence="10"/>
<keyword evidence="11" id="KW-1185">Reference proteome</keyword>
<evidence type="ECO:0000256" key="8">
    <source>
        <dbReference type="SAM" id="Phobius"/>
    </source>
</evidence>
<proteinExistence type="predicted"/>
<feature type="transmembrane region" description="Helical" evidence="8">
    <location>
        <begin position="130"/>
        <end position="146"/>
    </location>
</feature>
<feature type="transmembrane region" description="Helical" evidence="8">
    <location>
        <begin position="197"/>
        <end position="215"/>
    </location>
</feature>
<evidence type="ECO:0000313" key="10">
    <source>
        <dbReference type="EMBL" id="MFC0634478.1"/>
    </source>
</evidence>
<evidence type="ECO:0000256" key="5">
    <source>
        <dbReference type="ARBA" id="ARBA00022692"/>
    </source>
</evidence>
<feature type="transmembrane region" description="Helical" evidence="8">
    <location>
        <begin position="107"/>
        <end position="123"/>
    </location>
</feature>
<dbReference type="InterPro" id="IPR050297">
    <property type="entry name" value="LipidA_mod_glycosyltrf_83"/>
</dbReference>
<dbReference type="GO" id="GO:0016757">
    <property type="term" value="F:glycosyltransferase activity"/>
    <property type="evidence" value="ECO:0007669"/>
    <property type="project" value="UniProtKB-KW"/>
</dbReference>
<evidence type="ECO:0000256" key="2">
    <source>
        <dbReference type="ARBA" id="ARBA00022475"/>
    </source>
</evidence>
<dbReference type="EMBL" id="JBHLSW010000007">
    <property type="protein sequence ID" value="MFC0634478.1"/>
    <property type="molecule type" value="Genomic_DNA"/>
</dbReference>
<keyword evidence="6 8" id="KW-1133">Transmembrane helix</keyword>
<dbReference type="PANTHER" id="PTHR33908">
    <property type="entry name" value="MANNOSYLTRANSFERASE YKCB-RELATED"/>
    <property type="match status" value="1"/>
</dbReference>
<evidence type="ECO:0000259" key="9">
    <source>
        <dbReference type="Pfam" id="PF13231"/>
    </source>
</evidence>
<feature type="transmembrane region" description="Helical" evidence="8">
    <location>
        <begin position="329"/>
        <end position="348"/>
    </location>
</feature>
<keyword evidence="2" id="KW-1003">Cell membrane</keyword>
<evidence type="ECO:0000313" key="11">
    <source>
        <dbReference type="Proteomes" id="UP001589906"/>
    </source>
</evidence>
<comment type="subcellular location">
    <subcellularLocation>
        <location evidence="1">Cell membrane</location>
        <topology evidence="1">Multi-pass membrane protein</topology>
    </subcellularLocation>
</comment>
<accession>A0ABV6R7F2</accession>
<keyword evidence="7 8" id="KW-0472">Membrane</keyword>
<evidence type="ECO:0000256" key="6">
    <source>
        <dbReference type="ARBA" id="ARBA00022989"/>
    </source>
</evidence>
<dbReference type="RefSeq" id="WP_376836523.1">
    <property type="nucleotide sequence ID" value="NZ_JBHLSW010000007.1"/>
</dbReference>
<keyword evidence="4 10" id="KW-0808">Transferase</keyword>
<evidence type="ECO:0000256" key="1">
    <source>
        <dbReference type="ARBA" id="ARBA00004651"/>
    </source>
</evidence>
<feature type="transmembrane region" description="Helical" evidence="8">
    <location>
        <begin position="152"/>
        <end position="185"/>
    </location>
</feature>
<sequence length="493" mass="51755">MRRGPEACVWALLAAAVAALTLVRLWALTVNATDLYVDEAQYWAWAQSPAWGYYSKPPLLAWLIAGAQTICGTSEACVRAPSPILWGLTSLVVAAIARTLFDVRVAVWAGLCALLAPGVAYASRIISTDAPLLFFWALAVLAWVRLRAGGGWGWTALLAIAFGLGLLSKYAMIYLLGGLVVAAVIDPAGRRALTGVRVWPGLALGALLIAPNLVWNARHDFATLRHTADNAAGSGLAIDPGGALAFLAAQFGLAGPVVFGAVLLATWQAARSPALTATRPLLALSVPLWLALTAMALVTEVNANWAAPALIAAFVLAPTVLLPMRFGRGWLVGGLAFGLLIQALLLLADPRARSLTIAGEPVYGRTVGWAEFADAVADRAEAEGLSAVVADRRSEVAALIYYGRDRSLEVRAWPSAPGAAPRDHFEMSRPLTGGPVLAVSTCDDPARFQGWARVAGLGPVDVFAGAGATRRFQLFRLEGPAGRIRPPSPCPGG</sequence>
<reference evidence="10 11" key="1">
    <citation type="submission" date="2024-09" db="EMBL/GenBank/DDBJ databases">
        <authorList>
            <person name="Sun Q."/>
            <person name="Mori K."/>
        </authorList>
    </citation>
    <scope>NUCLEOTIDE SEQUENCE [LARGE SCALE GENOMIC DNA]</scope>
    <source>
        <strain evidence="10 11">NCAIM B.02621</strain>
    </source>
</reference>
<feature type="transmembrane region" description="Helical" evidence="8">
    <location>
        <begin position="305"/>
        <end position="322"/>
    </location>
</feature>
<feature type="transmembrane region" description="Helical" evidence="8">
    <location>
        <begin position="281"/>
        <end position="299"/>
    </location>
</feature>
<name>A0ABV6R7F2_9CAUL</name>
<evidence type="ECO:0000256" key="3">
    <source>
        <dbReference type="ARBA" id="ARBA00022676"/>
    </source>
</evidence>
<dbReference type="Pfam" id="PF13231">
    <property type="entry name" value="PMT_2"/>
    <property type="match status" value="1"/>
</dbReference>
<feature type="domain" description="Glycosyltransferase RgtA/B/C/D-like" evidence="9">
    <location>
        <begin position="55"/>
        <end position="215"/>
    </location>
</feature>